<evidence type="ECO:0000313" key="2">
    <source>
        <dbReference type="EMBL" id="AGN91860.1"/>
    </source>
</evidence>
<dbReference type="EMBL" id="JX501339">
    <property type="protein sequence ID" value="AGN91860.1"/>
    <property type="molecule type" value="Genomic_DNA"/>
</dbReference>
<name>A0A0A8J5Z3_ECOLX</name>
<dbReference type="PANTHER" id="PTHR46401:SF2">
    <property type="entry name" value="GLYCOSYLTRANSFERASE WBBK-RELATED"/>
    <property type="match status" value="1"/>
</dbReference>
<dbReference type="SUPFAM" id="SSF53756">
    <property type="entry name" value="UDP-Glycosyltransferase/glycogen phosphorylase"/>
    <property type="match status" value="1"/>
</dbReference>
<keyword evidence="1 4" id="KW-0808">Transferase</keyword>
<gene>
    <name evidence="2" type="primary">wbyB</name>
    <name evidence="3" type="synonym">gumI</name>
</gene>
<dbReference type="PATRIC" id="fig|562.7978.peg.2417"/>
<dbReference type="GO" id="GO:0016757">
    <property type="term" value="F:glycosyltransferase activity"/>
    <property type="evidence" value="ECO:0007669"/>
    <property type="project" value="UniProtKB-KW"/>
</dbReference>
<dbReference type="PANTHER" id="PTHR46401">
    <property type="entry name" value="GLYCOSYLTRANSFERASE WBBK-RELATED"/>
    <property type="match status" value="1"/>
</dbReference>
<dbReference type="AlphaFoldDB" id="A0A0A8J5Z3"/>
<reference evidence="2" key="1">
    <citation type="submission" date="2012-08" db="EMBL/GenBank/DDBJ databases">
        <title>E. coli O antigen sequences.</title>
        <authorList>
            <person name="Liu Y."/>
            <person name="Fratamico P."/>
            <person name="Yan X."/>
            <person name="Ream A."/>
            <person name="DebRoy C."/>
            <person name="Wang W."/>
            <person name="Losada L."/>
            <person name="Sanka R."/>
            <person name="Brinkac L."/>
            <person name="Radune D."/>
            <person name="Meng J."/>
            <person name="Toro M."/>
            <person name="Li R."/>
        </authorList>
    </citation>
    <scope>NUCLEOTIDE SEQUENCE</scope>
    <source>
        <strain evidence="2">O163</strain>
    </source>
</reference>
<reference evidence="3" key="4">
    <citation type="journal article" date="2016" name="PLoS ONE">
        <title>Comparison of O-Antigen Gene Clusters of All O-Serogroups of Escherichia coli and Proposal for Adopting a New Nomenclature for O-Typing.</title>
        <authorList>
            <person name="DebRoy C."/>
            <person name="Fratamico P.M."/>
            <person name="Yan X."/>
            <person name="Baranzoni G."/>
            <person name="Liu Y."/>
            <person name="Needleman D.S."/>
            <person name="Tebbs R."/>
            <person name="O'Connell C.D."/>
            <person name="Allred A."/>
            <person name="Swimley M."/>
            <person name="Mwangi M."/>
            <person name="Kapur V."/>
            <person name="Raygoza Garay J.A."/>
            <person name="Roberts E.L."/>
            <person name="Katani R."/>
        </authorList>
    </citation>
    <scope>NUCLEOTIDE SEQUENCE</scope>
    <source>
        <strain evidence="3">SN3B-1</strain>
    </source>
</reference>
<proteinExistence type="predicted"/>
<evidence type="ECO:0000256" key="1">
    <source>
        <dbReference type="ARBA" id="ARBA00022679"/>
    </source>
</evidence>
<dbReference type="GO" id="GO:0009103">
    <property type="term" value="P:lipopolysaccharide biosynthetic process"/>
    <property type="evidence" value="ECO:0007669"/>
    <property type="project" value="TreeGrafter"/>
</dbReference>
<keyword evidence="3" id="KW-0328">Glycosyltransferase</keyword>
<dbReference type="Gene3D" id="3.40.50.2000">
    <property type="entry name" value="Glycogen Phosphorylase B"/>
    <property type="match status" value="2"/>
</dbReference>
<accession>A0A0A8J5Z3</accession>
<reference evidence="3" key="3">
    <citation type="submission" date="2015-01" db="EMBL/GenBank/DDBJ databases">
        <authorList>
            <person name="Xiang T."/>
            <person name="Song Y."/>
            <person name="Huang L."/>
            <person name="Wang B."/>
            <person name="Wu P."/>
        </authorList>
    </citation>
    <scope>NUCLEOTIDE SEQUENCE</scope>
    <source>
        <strain evidence="3">SN3B-1</strain>
    </source>
</reference>
<organism evidence="4">
    <name type="scientific">Escherichia coli</name>
    <dbReference type="NCBI Taxonomy" id="562"/>
    <lineage>
        <taxon>Bacteria</taxon>
        <taxon>Pseudomonadati</taxon>
        <taxon>Pseudomonadota</taxon>
        <taxon>Gammaproteobacteria</taxon>
        <taxon>Enterobacterales</taxon>
        <taxon>Enterobacteriaceae</taxon>
        <taxon>Escherichia</taxon>
    </lineage>
</organism>
<dbReference type="EMBL" id="KP710593">
    <property type="protein sequence ID" value="AJR19406.1"/>
    <property type="molecule type" value="Genomic_DNA"/>
</dbReference>
<protein>
    <submittedName>
        <fullName evidence="3">GDP-mannose:glycolipid 4-beta-D-mannosyltransferase</fullName>
    </submittedName>
    <submittedName>
        <fullName evidence="2 4">Glycosyltransferase</fullName>
    </submittedName>
</protein>
<evidence type="ECO:0000313" key="4">
    <source>
        <dbReference type="EMBL" id="BAQ01844.1"/>
    </source>
</evidence>
<dbReference type="EMBL" id="AB812068">
    <property type="protein sequence ID" value="BAQ01844.1"/>
    <property type="molecule type" value="Genomic_DNA"/>
</dbReference>
<reference evidence="4" key="2">
    <citation type="journal article" date="2014" name="DNA Res.">
        <title>A complete view of the genetic diversity of the Escherichia coli O-antigen biosynthesis gene cluster.</title>
        <authorList>
            <person name="Iguchi A."/>
            <person name="Iyoda S."/>
            <person name="Kikuchi T."/>
            <person name="Ogura Y."/>
            <person name="Katsura K."/>
            <person name="Ohnishi M."/>
            <person name="Hayashi T."/>
            <person name="Thomson N.R."/>
        </authorList>
    </citation>
    <scope>NUCLEOTIDE SEQUENCE</scope>
    <source>
        <strain evidence="4">SN3B-1</strain>
    </source>
</reference>
<evidence type="ECO:0000313" key="3">
    <source>
        <dbReference type="EMBL" id="AJR19406.1"/>
    </source>
</evidence>
<sequence length="337" mass="39840">MIMIVKMWPLQKESTANQYTSLILHDVIEYKPHKWNLKNVLDMRFDIFHMHWPETYLNLPKRYQQLIGTLCVVLFLVVCKLFSKKIVWTVHNFKPHENHNNIKISEFFRTFLVRMVDKFIFLTEVSKDEFLKIYNIDNSRLTVIHHPLYQVNECCHDISAANHSSINNKYLFFGLIRPYKNIELLMNEFIKYDSDSVLIIMGGCSNTLATELRNMKKKIDFKERIKFKFGYYNEQQLQQELNQCKGVIIPYSDIMNSGVLYRAITAGVNVLLPRIRYTEEVVNSLKYQGAVFYDPPLDTNDIATFNGIPSVNHNNFDVDTYNTYIKNAHYELYQTII</sequence>